<dbReference type="AlphaFoldDB" id="A0A2H1E8T7"/>
<keyword evidence="1" id="KW-1133">Transmembrane helix</keyword>
<evidence type="ECO:0000256" key="1">
    <source>
        <dbReference type="SAM" id="Phobius"/>
    </source>
</evidence>
<proteinExistence type="predicted"/>
<sequence>MIIRILTYLVLITLFLSSLMTVSINVYSLFNDRLEKGIVFKTEEFDYSGYDQSSSYTTFYIKKEGKRLEGDYDIDKNFSITKGDTVVYRRINFQNQIRPLRVNSKKVQSYYGPWDYLSLIILIAMILIYFYWNKFITKLKQ</sequence>
<dbReference type="KEGG" id="tmar:MARIT_1031"/>
<protein>
    <submittedName>
        <fullName evidence="2">Uncharacterized protein</fullName>
    </submittedName>
</protein>
<accession>A0A2H1E8T7</accession>
<feature type="transmembrane region" description="Helical" evidence="1">
    <location>
        <begin position="7"/>
        <end position="30"/>
    </location>
</feature>
<dbReference type="Proteomes" id="UP000231564">
    <property type="component" value="Chromosome MARIT"/>
</dbReference>
<dbReference type="EMBL" id="LT634361">
    <property type="protein sequence ID" value="SFZ81282.1"/>
    <property type="molecule type" value="Genomic_DNA"/>
</dbReference>
<dbReference type="GeneID" id="47722598"/>
<gene>
    <name evidence="2" type="ORF">MARIT_1031</name>
</gene>
<dbReference type="OrthoDB" id="9904314at2"/>
<name>A0A2H1E8T7_9FLAO</name>
<dbReference type="STRING" id="1349785.GCA_000509405_00101"/>
<keyword evidence="1" id="KW-0472">Membrane</keyword>
<reference evidence="2 3" key="1">
    <citation type="submission" date="2016-11" db="EMBL/GenBank/DDBJ databases">
        <authorList>
            <person name="Jaros S."/>
            <person name="Januszkiewicz K."/>
            <person name="Wedrychowicz H."/>
        </authorList>
    </citation>
    <scope>NUCLEOTIDE SEQUENCE [LARGE SCALE GENOMIC DNA]</scope>
    <source>
        <strain evidence="2">NCIMB 2154T</strain>
    </source>
</reference>
<keyword evidence="3" id="KW-1185">Reference proteome</keyword>
<evidence type="ECO:0000313" key="3">
    <source>
        <dbReference type="Proteomes" id="UP000231564"/>
    </source>
</evidence>
<organism evidence="2 3">
    <name type="scientific">Tenacibaculum maritimum NCIMB 2154</name>
    <dbReference type="NCBI Taxonomy" id="1349785"/>
    <lineage>
        <taxon>Bacteria</taxon>
        <taxon>Pseudomonadati</taxon>
        <taxon>Bacteroidota</taxon>
        <taxon>Flavobacteriia</taxon>
        <taxon>Flavobacteriales</taxon>
        <taxon>Flavobacteriaceae</taxon>
        <taxon>Tenacibaculum</taxon>
    </lineage>
</organism>
<dbReference type="RefSeq" id="WP_024742528.1">
    <property type="nucleotide sequence ID" value="NZ_BAUG01000097.1"/>
</dbReference>
<evidence type="ECO:0000313" key="2">
    <source>
        <dbReference type="EMBL" id="SFZ81282.1"/>
    </source>
</evidence>
<keyword evidence="1" id="KW-0812">Transmembrane</keyword>
<feature type="transmembrane region" description="Helical" evidence="1">
    <location>
        <begin position="114"/>
        <end position="132"/>
    </location>
</feature>